<evidence type="ECO:0000313" key="2">
    <source>
        <dbReference type="EMBL" id="PRH86643.1"/>
    </source>
</evidence>
<feature type="signal peptide" evidence="1">
    <location>
        <begin position="1"/>
        <end position="44"/>
    </location>
</feature>
<organism evidence="2 3">
    <name type="scientific">Labrys okinawensis</name>
    <dbReference type="NCBI Taxonomy" id="346911"/>
    <lineage>
        <taxon>Bacteria</taxon>
        <taxon>Pseudomonadati</taxon>
        <taxon>Pseudomonadota</taxon>
        <taxon>Alphaproteobacteria</taxon>
        <taxon>Hyphomicrobiales</taxon>
        <taxon>Xanthobacteraceae</taxon>
        <taxon>Labrys</taxon>
    </lineage>
</organism>
<dbReference type="InterPro" id="IPR029045">
    <property type="entry name" value="ClpP/crotonase-like_dom_sf"/>
</dbReference>
<sequence>MYGIGEAVDLRQATAIAKQFMPRPRQQASLAVLALLAASGTARAGDDSQPMQFSIVASGKSCPGCVVINASGQIVDETSRNFAVFLSQNRLSGVLPGEPADGQVPPGDAPKVIIAFESVGGKVQPALIMGRRIRKAGWTTVIGQARLQRGQPVFDQAGCFSACTMVMLGGTARFVVPGSKVGVHQFSPQFTDGESFDAREMGQIVRDYGREVVSVYDFVKTMGVNEAFFTTTLRTPFNSLDVLPESQWIPVGVATALLPASDEPVLASSLLGKTGSEQPMAAIAKPSVGLKTAPGTLPTSHGRWTLIQTTGLPATAEFASEKFRVALACRDSKTARLELSFKALAPLDLERMRAAAVSARSLRIAGRQIAIDSVEAAGNGEQSVAALLAAKDVRDLRRSGNLTVAVLDKAGEAVGRSEAIPTEDASKTLDDAMAACGA</sequence>
<reference evidence="2 3" key="1">
    <citation type="submission" date="2018-02" db="EMBL/GenBank/DDBJ databases">
        <title>Whole genome sequencing of endophytic bacterium.</title>
        <authorList>
            <person name="Eedara R."/>
            <person name="Podile A.R."/>
        </authorList>
    </citation>
    <scope>NUCLEOTIDE SEQUENCE [LARGE SCALE GENOMIC DNA]</scope>
    <source>
        <strain evidence="2 3">RP1T</strain>
    </source>
</reference>
<evidence type="ECO:0000256" key="1">
    <source>
        <dbReference type="SAM" id="SignalP"/>
    </source>
</evidence>
<dbReference type="Proteomes" id="UP000237682">
    <property type="component" value="Unassembled WGS sequence"/>
</dbReference>
<evidence type="ECO:0000313" key="3">
    <source>
        <dbReference type="Proteomes" id="UP000237682"/>
    </source>
</evidence>
<comment type="caution">
    <text evidence="2">The sequence shown here is derived from an EMBL/GenBank/DDBJ whole genome shotgun (WGS) entry which is preliminary data.</text>
</comment>
<keyword evidence="3" id="KW-1185">Reference proteome</keyword>
<dbReference type="Gene3D" id="3.90.226.10">
    <property type="entry name" value="2-enoyl-CoA Hydratase, Chain A, domain 1"/>
    <property type="match status" value="1"/>
</dbReference>
<feature type="chain" id="PRO_5015671237" evidence="1">
    <location>
        <begin position="45"/>
        <end position="438"/>
    </location>
</feature>
<gene>
    <name evidence="2" type="ORF">C5L14_15080</name>
</gene>
<name>A0A2S9QBB4_9HYPH</name>
<accession>A0A2S9QBB4</accession>
<proteinExistence type="predicted"/>
<protein>
    <submittedName>
        <fullName evidence="2">Uncharacterized protein</fullName>
    </submittedName>
</protein>
<dbReference type="EMBL" id="PUEJ01000005">
    <property type="protein sequence ID" value="PRH86643.1"/>
    <property type="molecule type" value="Genomic_DNA"/>
</dbReference>
<dbReference type="SUPFAM" id="SSF52096">
    <property type="entry name" value="ClpP/crotonase"/>
    <property type="match status" value="1"/>
</dbReference>
<keyword evidence="1" id="KW-0732">Signal</keyword>
<dbReference type="AlphaFoldDB" id="A0A2S9QBB4"/>